<dbReference type="GO" id="GO:0009358">
    <property type="term" value="C:polyphosphate kinase complex"/>
    <property type="evidence" value="ECO:0007669"/>
    <property type="project" value="InterPro"/>
</dbReference>
<evidence type="ECO:0000313" key="10">
    <source>
        <dbReference type="Proteomes" id="UP001184861"/>
    </source>
</evidence>
<comment type="similarity">
    <text evidence="7">Belongs to the polyphosphate kinase 1 (PPK1) family.</text>
</comment>
<dbReference type="InterPro" id="IPR025198">
    <property type="entry name" value="PPK_N_dom"/>
</dbReference>
<evidence type="ECO:0000256" key="2">
    <source>
        <dbReference type="ARBA" id="ARBA00022679"/>
    </source>
</evidence>
<evidence type="ECO:0000313" key="9">
    <source>
        <dbReference type="EMBL" id="MDR6528642.1"/>
    </source>
</evidence>
<dbReference type="AlphaFoldDB" id="A0AAE3YD74"/>
<dbReference type="Proteomes" id="UP001184861">
    <property type="component" value="Unassembled WGS sequence"/>
</dbReference>
<dbReference type="Gene3D" id="3.30.870.10">
    <property type="entry name" value="Endonuclease Chain A"/>
    <property type="match status" value="2"/>
</dbReference>
<keyword evidence="1 7" id="KW-0597">Phosphoprotein</keyword>
<dbReference type="SUPFAM" id="SSF140356">
    <property type="entry name" value="PPK N-terminal domain-like"/>
    <property type="match status" value="1"/>
</dbReference>
<keyword evidence="4 9" id="KW-0418">Kinase</keyword>
<dbReference type="Gene3D" id="1.20.58.310">
    <property type="entry name" value="Polyphosphate kinase N-terminal domain"/>
    <property type="match status" value="1"/>
</dbReference>
<dbReference type="SUPFAM" id="SSF143724">
    <property type="entry name" value="PHP14-like"/>
    <property type="match status" value="1"/>
</dbReference>
<gene>
    <name evidence="9" type="ORF">J2787_004079</name>
</gene>
<name>A0AAE3YD74_9FLAO</name>
<evidence type="ECO:0000256" key="6">
    <source>
        <dbReference type="ARBA" id="ARBA00022842"/>
    </source>
</evidence>
<dbReference type="Gene3D" id="3.30.1840.10">
    <property type="entry name" value="Polyphosphate kinase middle domain"/>
    <property type="match status" value="1"/>
</dbReference>
<dbReference type="PROSITE" id="PS50035">
    <property type="entry name" value="PLD"/>
    <property type="match status" value="1"/>
</dbReference>
<dbReference type="PANTHER" id="PTHR30218">
    <property type="entry name" value="POLYPHOSPHATE KINASE"/>
    <property type="match status" value="1"/>
</dbReference>
<reference evidence="9" key="1">
    <citation type="submission" date="2023-07" db="EMBL/GenBank/DDBJ databases">
        <title>Sorghum-associated microbial communities from plants grown in Nebraska, USA.</title>
        <authorList>
            <person name="Schachtman D."/>
        </authorList>
    </citation>
    <scope>NUCLEOTIDE SEQUENCE</scope>
    <source>
        <strain evidence="9">DS2360</strain>
    </source>
</reference>
<dbReference type="Pfam" id="PF13090">
    <property type="entry name" value="PP_kinase_C"/>
    <property type="match status" value="1"/>
</dbReference>
<comment type="function">
    <text evidence="7">Catalyzes the reversible transfer of the terminal phosphate of ATP to form a long-chain polyphosphate (polyP).</text>
</comment>
<dbReference type="GO" id="GO:0008976">
    <property type="term" value="F:polyphosphate kinase activity"/>
    <property type="evidence" value="ECO:0007669"/>
    <property type="project" value="UniProtKB-EC"/>
</dbReference>
<comment type="PTM">
    <text evidence="7">An intermediate of this reaction is the autophosphorylated ppk in which a phosphate is covalently linked to a histidine residue through a N-P bond.</text>
</comment>
<dbReference type="RefSeq" id="WP_309947887.1">
    <property type="nucleotide sequence ID" value="NZ_JAVDQY010000005.1"/>
</dbReference>
<feature type="domain" description="PLD phosphodiesterase" evidence="8">
    <location>
        <begin position="564"/>
        <end position="594"/>
    </location>
</feature>
<dbReference type="GO" id="GO:0006799">
    <property type="term" value="P:polyphosphate biosynthetic process"/>
    <property type="evidence" value="ECO:0007669"/>
    <property type="project" value="InterPro"/>
</dbReference>
<comment type="caution">
    <text evidence="9">The sequence shown here is derived from an EMBL/GenBank/DDBJ whole genome shotgun (WGS) entry which is preliminary data.</text>
</comment>
<keyword evidence="6" id="KW-0460">Magnesium</keyword>
<dbReference type="InterPro" id="IPR001736">
    <property type="entry name" value="PLipase_D/transphosphatidylase"/>
</dbReference>
<keyword evidence="5" id="KW-0067">ATP-binding</keyword>
<evidence type="ECO:0000256" key="5">
    <source>
        <dbReference type="ARBA" id="ARBA00022840"/>
    </source>
</evidence>
<dbReference type="InterPro" id="IPR041108">
    <property type="entry name" value="PP_kinase_C_1"/>
</dbReference>
<organism evidence="9 10">
    <name type="scientific">Chryseobacterium rhizosphaerae</name>
    <dbReference type="NCBI Taxonomy" id="395937"/>
    <lineage>
        <taxon>Bacteria</taxon>
        <taxon>Pseudomonadati</taxon>
        <taxon>Bacteroidota</taxon>
        <taxon>Flavobacteriia</taxon>
        <taxon>Flavobacteriales</taxon>
        <taxon>Weeksellaceae</taxon>
        <taxon>Chryseobacterium group</taxon>
        <taxon>Chryseobacterium</taxon>
    </lineage>
</organism>
<accession>A0AAE3YD74</accession>
<dbReference type="NCBIfam" id="NF003917">
    <property type="entry name" value="PRK05443.1-1"/>
    <property type="match status" value="1"/>
</dbReference>
<dbReference type="InterPro" id="IPR036832">
    <property type="entry name" value="PPK_N_dom_sf"/>
</dbReference>
<dbReference type="NCBIfam" id="TIGR03705">
    <property type="entry name" value="poly_P_kin"/>
    <property type="match status" value="1"/>
</dbReference>
<keyword evidence="2 7" id="KW-0808">Transferase</keyword>
<dbReference type="SUPFAM" id="SSF56024">
    <property type="entry name" value="Phospholipase D/nuclease"/>
    <property type="match status" value="2"/>
</dbReference>
<evidence type="ECO:0000256" key="3">
    <source>
        <dbReference type="ARBA" id="ARBA00022741"/>
    </source>
</evidence>
<dbReference type="EC" id="2.7.4.1" evidence="7"/>
<dbReference type="PANTHER" id="PTHR30218:SF0">
    <property type="entry name" value="POLYPHOSPHATE KINASE"/>
    <property type="match status" value="1"/>
</dbReference>
<evidence type="ECO:0000259" key="8">
    <source>
        <dbReference type="PROSITE" id="PS50035"/>
    </source>
</evidence>
<dbReference type="InterPro" id="IPR036830">
    <property type="entry name" value="PP_kinase_middle_dom_sf"/>
</dbReference>
<dbReference type="InterPro" id="IPR025200">
    <property type="entry name" value="PPK_C_dom2"/>
</dbReference>
<comment type="catalytic activity">
    <reaction evidence="7">
        <text>[phosphate](n) + ATP = [phosphate](n+1) + ADP</text>
        <dbReference type="Rhea" id="RHEA:19573"/>
        <dbReference type="Rhea" id="RHEA-COMP:9859"/>
        <dbReference type="Rhea" id="RHEA-COMP:14280"/>
        <dbReference type="ChEBI" id="CHEBI:16838"/>
        <dbReference type="ChEBI" id="CHEBI:30616"/>
        <dbReference type="ChEBI" id="CHEBI:456216"/>
        <dbReference type="EC" id="2.7.4.1"/>
    </reaction>
</comment>
<evidence type="ECO:0000256" key="4">
    <source>
        <dbReference type="ARBA" id="ARBA00022777"/>
    </source>
</evidence>
<evidence type="ECO:0000256" key="1">
    <source>
        <dbReference type="ARBA" id="ARBA00022553"/>
    </source>
</evidence>
<dbReference type="InterPro" id="IPR024953">
    <property type="entry name" value="PP_kinase_middle"/>
</dbReference>
<dbReference type="PIRSF" id="PIRSF015589">
    <property type="entry name" value="PP_kinase"/>
    <property type="match status" value="1"/>
</dbReference>
<sequence>MKTIAPLFTDRDLSWLSFNARVLSEAENDTVPLMERLNFLSIFSSNLDEFYKVRIPKLLVGKKKPLLKTIHKEIVNQQEFFGRILHNKILPQLQKNHIELIYNKPIPPFMEGRLIQYFTHSVAPVIELYQLPLKDNFLIKSNSLYQVIFATSAEGKENMYILKIPTNKLSRFYETDSNNRKHIVFIDDILKKFLPEMYFPNMTVSIWNFKVTRDANINFEKEEDILENLEAYLENREKGKTTRFLYEKDMPLKKLQSLLQVLSIPFRDAVAGSAYHHLKDLNLISIEDEKASYPPMTAIERHTGEGSVFELIEKQDFMIHTPYESYDKVIDFFMEAATDEKVTEIYITIYRTAMNSVIIEALMIAAKLGKKVTVFVELKARFDEENNLKWLRKMKNAGVHIITSIPKLKVHAKVALIKRNKKKYALVSTGNFNESTARYYTDHIMFTADPEISNEIETFFNFLLKKRKPLSSDEVSFKHLAVGQFNLMPLILEMIEREIQNHKKGKPSGITIKVNNLEEIIIISKLYEASQAGVKVELIVRSICCLVPGVPGQSENIKVTRIVDRYLEHGRIFIFENDGENKIFIGSSDIMNRSMYDRIEVLCPVYSPQLKNEILELITIQMNDNIKATEINLNLDNKPISNNEIPVRSQYDIYDCIQKKFTE</sequence>
<dbReference type="Pfam" id="PF17941">
    <property type="entry name" value="PP_kinase_C_1"/>
    <property type="match status" value="1"/>
</dbReference>
<dbReference type="GO" id="GO:0005524">
    <property type="term" value="F:ATP binding"/>
    <property type="evidence" value="ECO:0007669"/>
    <property type="project" value="UniProtKB-KW"/>
</dbReference>
<evidence type="ECO:0000256" key="7">
    <source>
        <dbReference type="RuleBase" id="RU003800"/>
    </source>
</evidence>
<dbReference type="Pfam" id="PF13089">
    <property type="entry name" value="PP_kinase_N"/>
    <property type="match status" value="1"/>
</dbReference>
<dbReference type="Pfam" id="PF02503">
    <property type="entry name" value="PP_kinase"/>
    <property type="match status" value="1"/>
</dbReference>
<protein>
    <recommendedName>
        <fullName evidence="7">Polyphosphate kinase</fullName>
        <ecNumber evidence="7">2.7.4.1</ecNumber>
    </recommendedName>
</protein>
<dbReference type="InterPro" id="IPR003414">
    <property type="entry name" value="PP_kinase"/>
</dbReference>
<dbReference type="EMBL" id="JAVDQY010000005">
    <property type="protein sequence ID" value="MDR6528642.1"/>
    <property type="molecule type" value="Genomic_DNA"/>
</dbReference>
<proteinExistence type="inferred from homology"/>
<keyword evidence="3" id="KW-0547">Nucleotide-binding</keyword>